<proteinExistence type="predicted"/>
<reference evidence="1" key="1">
    <citation type="journal article" date="2014" name="Front. Microbiol.">
        <title>High frequency of phylogenetically diverse reductive dehalogenase-homologous genes in deep subseafloor sedimentary metagenomes.</title>
        <authorList>
            <person name="Kawai M."/>
            <person name="Futagami T."/>
            <person name="Toyoda A."/>
            <person name="Takaki Y."/>
            <person name="Nishi S."/>
            <person name="Hori S."/>
            <person name="Arai W."/>
            <person name="Tsubouchi T."/>
            <person name="Morono Y."/>
            <person name="Uchiyama I."/>
            <person name="Ito T."/>
            <person name="Fujiyama A."/>
            <person name="Inagaki F."/>
            <person name="Takami H."/>
        </authorList>
    </citation>
    <scope>NUCLEOTIDE SEQUENCE</scope>
    <source>
        <strain evidence="1">Expedition CK06-06</strain>
    </source>
</reference>
<dbReference type="EMBL" id="BARV01043277">
    <property type="protein sequence ID" value="GAI55450.1"/>
    <property type="molecule type" value="Genomic_DNA"/>
</dbReference>
<feature type="non-terminal residue" evidence="1">
    <location>
        <position position="114"/>
    </location>
</feature>
<accession>X1QX67</accession>
<comment type="caution">
    <text evidence="1">The sequence shown here is derived from an EMBL/GenBank/DDBJ whole genome shotgun (WGS) entry which is preliminary data.</text>
</comment>
<protein>
    <submittedName>
        <fullName evidence="1">Uncharacterized protein</fullName>
    </submittedName>
</protein>
<name>X1QX67_9ZZZZ</name>
<dbReference type="AlphaFoldDB" id="X1QX67"/>
<sequence>TPPHYLLRMGSHAERSYFECASQLYDDIAFLENLGFIESGGSQIPMSSFSGENISLPPLVSFGEHSASRADIEEARAGSDYLMGQERDELHEEDLQERIFRLTPKGEEAAHAIL</sequence>
<gene>
    <name evidence="1" type="ORF">S06H3_64673</name>
</gene>
<evidence type="ECO:0000313" key="1">
    <source>
        <dbReference type="EMBL" id="GAI55450.1"/>
    </source>
</evidence>
<feature type="non-terminal residue" evidence="1">
    <location>
        <position position="1"/>
    </location>
</feature>
<organism evidence="1">
    <name type="scientific">marine sediment metagenome</name>
    <dbReference type="NCBI Taxonomy" id="412755"/>
    <lineage>
        <taxon>unclassified sequences</taxon>
        <taxon>metagenomes</taxon>
        <taxon>ecological metagenomes</taxon>
    </lineage>
</organism>